<dbReference type="EMBL" id="CP001819">
    <property type="protein sequence ID" value="ACZ21973.1"/>
    <property type="molecule type" value="Genomic_DNA"/>
</dbReference>
<evidence type="ECO:0000256" key="1">
    <source>
        <dbReference type="SAM" id="Phobius"/>
    </source>
</evidence>
<dbReference type="RefSeq" id="WP_012867042.1">
    <property type="nucleotide sequence ID" value="NC_013521.1"/>
</dbReference>
<evidence type="ECO:0008006" key="4">
    <source>
        <dbReference type="Google" id="ProtNLM"/>
    </source>
</evidence>
<dbReference type="AlphaFoldDB" id="D1BHQ3"/>
<keyword evidence="1" id="KW-1133">Transmembrane helix</keyword>
<accession>D1BHQ3</accession>
<feature type="transmembrane region" description="Helical" evidence="1">
    <location>
        <begin position="51"/>
        <end position="72"/>
    </location>
</feature>
<dbReference type="eggNOG" id="ENOG5032UJ1">
    <property type="taxonomic scope" value="Bacteria"/>
</dbReference>
<dbReference type="Proteomes" id="UP000000322">
    <property type="component" value="Chromosome"/>
</dbReference>
<feature type="transmembrane region" description="Helical" evidence="1">
    <location>
        <begin position="101"/>
        <end position="125"/>
    </location>
</feature>
<dbReference type="OrthoDB" id="4211860at2"/>
<evidence type="ECO:0000313" key="2">
    <source>
        <dbReference type="EMBL" id="ACZ21973.1"/>
    </source>
</evidence>
<keyword evidence="1" id="KW-0812">Transmembrane</keyword>
<feature type="transmembrane region" description="Helical" evidence="1">
    <location>
        <begin position="131"/>
        <end position="155"/>
    </location>
</feature>
<proteinExistence type="predicted"/>
<dbReference type="HOGENOM" id="CLU_1169013_0_0_11"/>
<name>D1BHQ3_SANKS</name>
<gene>
    <name evidence="2" type="ordered locus">Sked_20510</name>
</gene>
<keyword evidence="1" id="KW-0472">Membrane</keyword>
<organism evidence="2 3">
    <name type="scientific">Sanguibacter keddieii (strain ATCC 51767 / DSM 10542 / NCFB 3025 / ST-74)</name>
    <dbReference type="NCBI Taxonomy" id="446469"/>
    <lineage>
        <taxon>Bacteria</taxon>
        <taxon>Bacillati</taxon>
        <taxon>Actinomycetota</taxon>
        <taxon>Actinomycetes</taxon>
        <taxon>Micrococcales</taxon>
        <taxon>Sanguibacteraceae</taxon>
        <taxon>Sanguibacter</taxon>
    </lineage>
</organism>
<feature type="transmembrane region" description="Helical" evidence="1">
    <location>
        <begin position="24"/>
        <end position="45"/>
    </location>
</feature>
<sequence length="229" mass="24062">MSAAQVGVATGPLSQLAQAVYQHAALAVCLAVGCTPTVLVVSLLSVAPGNAAFFVLAQLPVAPVLAAGLWAVRGWRDDPEEGPFVLVWQGLRRSAVDVLRWWAPTVLAATVLAVDVLASGTVPAAEALRPVALVLAGVLVLWSGHMLVVTTFFSFRTRDAARVAAVMLLARWRVTLVHVSLLVVAVGVTALGSDAILALSAWALVSMLEVVSRPVVTDTRERFTPHADH</sequence>
<protein>
    <recommendedName>
        <fullName evidence="4">DUF624 domain-containing protein</fullName>
    </recommendedName>
</protein>
<feature type="transmembrane region" description="Helical" evidence="1">
    <location>
        <begin position="176"/>
        <end position="205"/>
    </location>
</feature>
<reference evidence="2 3" key="1">
    <citation type="journal article" date="2009" name="Stand. Genomic Sci.">
        <title>Complete genome sequence of Sanguibacter keddieii type strain (ST-74).</title>
        <authorList>
            <person name="Ivanova N."/>
            <person name="Sikorski J."/>
            <person name="Sims D."/>
            <person name="Brettin T."/>
            <person name="Detter J.C."/>
            <person name="Han C."/>
            <person name="Lapidus A."/>
            <person name="Copeland A."/>
            <person name="Glavina Del Rio T."/>
            <person name="Nolan M."/>
            <person name="Chen F."/>
            <person name="Lucas S."/>
            <person name="Tice H."/>
            <person name="Cheng J.F."/>
            <person name="Bruce D."/>
            <person name="Goodwin L."/>
            <person name="Pitluck S."/>
            <person name="Pati A."/>
            <person name="Mavromatis K."/>
            <person name="Chen A."/>
            <person name="Palaniappan K."/>
            <person name="D'haeseleer P."/>
            <person name="Chain P."/>
            <person name="Bristow J."/>
            <person name="Eisen J.A."/>
            <person name="Markowitz V."/>
            <person name="Hugenholtz P."/>
            <person name="Goker M."/>
            <person name="Pukall R."/>
            <person name="Klenk H.P."/>
            <person name="Kyrpides N.C."/>
        </authorList>
    </citation>
    <scope>NUCLEOTIDE SEQUENCE [LARGE SCALE GENOMIC DNA]</scope>
    <source>
        <strain evidence="3">ATCC 51767 / DSM 10542 / NCFB 3025 / ST-74</strain>
    </source>
</reference>
<keyword evidence="3" id="KW-1185">Reference proteome</keyword>
<dbReference type="STRING" id="446469.Sked_20510"/>
<dbReference type="KEGG" id="ske:Sked_20510"/>
<evidence type="ECO:0000313" key="3">
    <source>
        <dbReference type="Proteomes" id="UP000000322"/>
    </source>
</evidence>